<dbReference type="AlphaFoldDB" id="A0A412Z2C4"/>
<dbReference type="PROSITE" id="PS00893">
    <property type="entry name" value="NUDIX_BOX"/>
    <property type="match status" value="1"/>
</dbReference>
<dbReference type="Proteomes" id="UP000284543">
    <property type="component" value="Unassembled WGS sequence"/>
</dbReference>
<dbReference type="InterPro" id="IPR054105">
    <property type="entry name" value="WHD_NrtR"/>
</dbReference>
<evidence type="ECO:0000259" key="3">
    <source>
        <dbReference type="PROSITE" id="PS51462"/>
    </source>
</evidence>
<evidence type="ECO:0000313" key="5">
    <source>
        <dbReference type="EMBL" id="RHC55906.1"/>
    </source>
</evidence>
<comment type="similarity">
    <text evidence="2">Belongs to the Nudix hydrolase family.</text>
</comment>
<dbReference type="InterPro" id="IPR020476">
    <property type="entry name" value="Nudix_hydrolase"/>
</dbReference>
<proteinExistence type="inferred from homology"/>
<dbReference type="Gene3D" id="1.10.10.10">
    <property type="entry name" value="Winged helix-like DNA-binding domain superfamily/Winged helix DNA-binding domain"/>
    <property type="match status" value="1"/>
</dbReference>
<feature type="domain" description="Nudix hydrolase" evidence="3">
    <location>
        <begin position="34"/>
        <end position="177"/>
    </location>
</feature>
<dbReference type="InterPro" id="IPR036390">
    <property type="entry name" value="WH_DNA-bd_sf"/>
</dbReference>
<sequence length="311" mass="36379">MGEKKENTPCLRDRNGLTEEEFLKSYNPGHYARPSVAADMAIFTVTDQEESNYRKLPEKNLSILLIQRGGHPYLGCWALPGGFVRPEETTEQAARRELREETGLDYGYMEQLYTFSEPGRDPRTWVMSCSYMALVDCSRLTIQAGDDADNARWFRISYRLTDEHRDYRRSQDTGQVESVEHIQHYELKLWTDDTVLCSGIEKITRKNRQAETVEYKITDNRGLAFDHARIISCALERLRGKVEYTGLALHLMPQEFTLTQLQQVYEVILDKCLLKPAFRRKIASLVEETDSFTEREGHRPSRLYRRKWEEF</sequence>
<dbReference type="SUPFAM" id="SSF55811">
    <property type="entry name" value="Nudix"/>
    <property type="match status" value="1"/>
</dbReference>
<dbReference type="PANTHER" id="PTHR43736:SF4">
    <property type="entry name" value="SLR1690 PROTEIN"/>
    <property type="match status" value="1"/>
</dbReference>
<protein>
    <submittedName>
        <fullName evidence="4">NUDIX hydrolase</fullName>
    </submittedName>
</protein>
<evidence type="ECO:0000313" key="6">
    <source>
        <dbReference type="Proteomes" id="UP000283975"/>
    </source>
</evidence>
<dbReference type="EMBL" id="QSHZ01000011">
    <property type="protein sequence ID" value="RHC55906.1"/>
    <property type="molecule type" value="Genomic_DNA"/>
</dbReference>
<gene>
    <name evidence="5" type="ORF">DW839_12015</name>
    <name evidence="4" type="ORF">DWW02_18825</name>
</gene>
<dbReference type="Gene3D" id="3.90.79.10">
    <property type="entry name" value="Nucleoside Triphosphate Pyrophosphohydrolase"/>
    <property type="match status" value="1"/>
</dbReference>
<dbReference type="InterPro" id="IPR036388">
    <property type="entry name" value="WH-like_DNA-bd_sf"/>
</dbReference>
<dbReference type="PANTHER" id="PTHR43736">
    <property type="entry name" value="ADP-RIBOSE PYROPHOSPHATASE"/>
    <property type="match status" value="1"/>
</dbReference>
<dbReference type="PRINTS" id="PR00502">
    <property type="entry name" value="NUDIXFAMILY"/>
</dbReference>
<dbReference type="InterPro" id="IPR015797">
    <property type="entry name" value="NUDIX_hydrolase-like_dom_sf"/>
</dbReference>
<dbReference type="GO" id="GO:0016787">
    <property type="term" value="F:hydrolase activity"/>
    <property type="evidence" value="ECO:0007669"/>
    <property type="project" value="UniProtKB-KW"/>
</dbReference>
<reference evidence="6 7" key="1">
    <citation type="submission" date="2018-08" db="EMBL/GenBank/DDBJ databases">
        <title>A genome reference for cultivated species of the human gut microbiota.</title>
        <authorList>
            <person name="Zou Y."/>
            <person name="Xue W."/>
            <person name="Luo G."/>
        </authorList>
    </citation>
    <scope>NUCLEOTIDE SEQUENCE [LARGE SCALE GENOMIC DNA]</scope>
    <source>
        <strain evidence="4 7">AF14-18</strain>
        <strain evidence="5 6">AM35-14</strain>
    </source>
</reference>
<evidence type="ECO:0000313" key="7">
    <source>
        <dbReference type="Proteomes" id="UP000284543"/>
    </source>
</evidence>
<dbReference type="Pfam" id="PF21906">
    <property type="entry name" value="WHD_NrtR"/>
    <property type="match status" value="1"/>
</dbReference>
<dbReference type="InterPro" id="IPR020084">
    <property type="entry name" value="NUDIX_hydrolase_CS"/>
</dbReference>
<dbReference type="CDD" id="cd18873">
    <property type="entry name" value="NUDIX_NadM_like"/>
    <property type="match status" value="1"/>
</dbReference>
<dbReference type="SUPFAM" id="SSF46785">
    <property type="entry name" value="Winged helix' DNA-binding domain"/>
    <property type="match status" value="1"/>
</dbReference>
<dbReference type="Pfam" id="PF00293">
    <property type="entry name" value="NUDIX"/>
    <property type="match status" value="1"/>
</dbReference>
<dbReference type="EMBL" id="QRZM01000008">
    <property type="protein sequence ID" value="RGV74050.1"/>
    <property type="molecule type" value="Genomic_DNA"/>
</dbReference>
<accession>A0A412Z2C4</accession>
<evidence type="ECO:0000256" key="2">
    <source>
        <dbReference type="RuleBase" id="RU003476"/>
    </source>
</evidence>
<name>A0A412Z2C4_9FIRM</name>
<dbReference type="RefSeq" id="WP_002571243.1">
    <property type="nucleotide sequence ID" value="NZ_CATYQV010000043.1"/>
</dbReference>
<keyword evidence="1 2" id="KW-0378">Hydrolase</keyword>
<evidence type="ECO:0000256" key="1">
    <source>
        <dbReference type="ARBA" id="ARBA00022801"/>
    </source>
</evidence>
<comment type="caution">
    <text evidence="4">The sequence shown here is derived from an EMBL/GenBank/DDBJ whole genome shotgun (WGS) entry which is preliminary data.</text>
</comment>
<dbReference type="PROSITE" id="PS51462">
    <property type="entry name" value="NUDIX"/>
    <property type="match status" value="1"/>
</dbReference>
<dbReference type="InterPro" id="IPR000086">
    <property type="entry name" value="NUDIX_hydrolase_dom"/>
</dbReference>
<organism evidence="4 7">
    <name type="scientific">Enterocloster bolteae</name>
    <dbReference type="NCBI Taxonomy" id="208479"/>
    <lineage>
        <taxon>Bacteria</taxon>
        <taxon>Bacillati</taxon>
        <taxon>Bacillota</taxon>
        <taxon>Clostridia</taxon>
        <taxon>Lachnospirales</taxon>
        <taxon>Lachnospiraceae</taxon>
        <taxon>Enterocloster</taxon>
    </lineage>
</organism>
<evidence type="ECO:0000313" key="4">
    <source>
        <dbReference type="EMBL" id="RGV74050.1"/>
    </source>
</evidence>
<dbReference type="Proteomes" id="UP000283975">
    <property type="component" value="Unassembled WGS sequence"/>
</dbReference>